<dbReference type="OrthoDB" id="10535702at2759"/>
<name>A0A5N5GJY4_9ROSA</name>
<reference evidence="2" key="2">
    <citation type="submission" date="2019-10" db="EMBL/GenBank/DDBJ databases">
        <title>A de novo genome assembly of a pear dwarfing rootstock.</title>
        <authorList>
            <person name="Wang F."/>
            <person name="Wang J."/>
            <person name="Li S."/>
            <person name="Zhang Y."/>
            <person name="Fang M."/>
            <person name="Ma L."/>
            <person name="Zhao Y."/>
            <person name="Jiang S."/>
        </authorList>
    </citation>
    <scope>NUCLEOTIDE SEQUENCE [LARGE SCALE GENOMIC DNA]</scope>
</reference>
<gene>
    <name evidence="1" type="ORF">D8674_022427</name>
</gene>
<organism evidence="1 2">
    <name type="scientific">Pyrus ussuriensis x Pyrus communis</name>
    <dbReference type="NCBI Taxonomy" id="2448454"/>
    <lineage>
        <taxon>Eukaryota</taxon>
        <taxon>Viridiplantae</taxon>
        <taxon>Streptophyta</taxon>
        <taxon>Embryophyta</taxon>
        <taxon>Tracheophyta</taxon>
        <taxon>Spermatophyta</taxon>
        <taxon>Magnoliopsida</taxon>
        <taxon>eudicotyledons</taxon>
        <taxon>Gunneridae</taxon>
        <taxon>Pentapetalae</taxon>
        <taxon>rosids</taxon>
        <taxon>fabids</taxon>
        <taxon>Rosales</taxon>
        <taxon>Rosaceae</taxon>
        <taxon>Amygdaloideae</taxon>
        <taxon>Maleae</taxon>
        <taxon>Pyrus</taxon>
    </lineage>
</organism>
<dbReference type="InterPro" id="IPR029071">
    <property type="entry name" value="Ubiquitin-like_domsf"/>
</dbReference>
<comment type="caution">
    <text evidence="1">The sequence shown here is derived from an EMBL/GenBank/DDBJ whole genome shotgun (WGS) entry which is preliminary data.</text>
</comment>
<dbReference type="Gene3D" id="3.10.20.90">
    <property type="entry name" value="Phosphatidylinositol 3-kinase Catalytic Subunit, Chain A, domain 1"/>
    <property type="match status" value="1"/>
</dbReference>
<dbReference type="SUPFAM" id="SSF54236">
    <property type="entry name" value="Ubiquitin-like"/>
    <property type="match status" value="1"/>
</dbReference>
<dbReference type="AlphaFoldDB" id="A0A5N5GJY4"/>
<keyword evidence="2" id="KW-1185">Reference proteome</keyword>
<dbReference type="EMBL" id="SMOL01000402">
    <property type="protein sequence ID" value="KAB2615839.1"/>
    <property type="molecule type" value="Genomic_DNA"/>
</dbReference>
<reference evidence="1 2" key="1">
    <citation type="submission" date="2019-09" db="EMBL/GenBank/DDBJ databases">
        <authorList>
            <person name="Ou C."/>
        </authorList>
    </citation>
    <scope>NUCLEOTIDE SEQUENCE [LARGE SCALE GENOMIC DNA]</scope>
    <source>
        <strain evidence="1">S2</strain>
        <tissue evidence="1">Leaf</tissue>
    </source>
</reference>
<evidence type="ECO:0008006" key="3">
    <source>
        <dbReference type="Google" id="ProtNLM"/>
    </source>
</evidence>
<evidence type="ECO:0000313" key="1">
    <source>
        <dbReference type="EMBL" id="KAB2615839.1"/>
    </source>
</evidence>
<reference evidence="1 2" key="3">
    <citation type="submission" date="2019-11" db="EMBL/GenBank/DDBJ databases">
        <title>A de novo genome assembly of a pear dwarfing rootstock.</title>
        <authorList>
            <person name="Wang F."/>
            <person name="Wang J."/>
            <person name="Li S."/>
            <person name="Zhang Y."/>
            <person name="Fang M."/>
            <person name="Ma L."/>
            <person name="Zhao Y."/>
            <person name="Jiang S."/>
        </authorList>
    </citation>
    <scope>NUCLEOTIDE SEQUENCE [LARGE SCALE GENOMIC DNA]</scope>
    <source>
        <strain evidence="1">S2</strain>
        <tissue evidence="1">Leaf</tissue>
    </source>
</reference>
<evidence type="ECO:0000313" key="2">
    <source>
        <dbReference type="Proteomes" id="UP000327157"/>
    </source>
</evidence>
<dbReference type="Proteomes" id="UP000327157">
    <property type="component" value="Chromosome 3"/>
</dbReference>
<proteinExistence type="predicted"/>
<sequence length="72" mass="7903">MAICPSEYLLTIFGYVSDTLEEKSLCLSISKRVPPTGTLMSAIDEENKDEDGFLCLAYGGEEKGVCVSYEEL</sequence>
<accession>A0A5N5GJY4</accession>
<protein>
    <recommendedName>
        <fullName evidence="3">Autophagy-related protein</fullName>
    </recommendedName>
</protein>